<evidence type="ECO:0000313" key="3">
    <source>
        <dbReference type="EMBL" id="AKE38586.1"/>
    </source>
</evidence>
<dbReference type="InterPro" id="IPR011650">
    <property type="entry name" value="Peptidase_M20_dimer"/>
</dbReference>
<reference evidence="3 4" key="1">
    <citation type="journal article" date="2015" name="Genome Announc.">
        <title>Complete Genome Sequence of Corynebacterium camporealensis DSM 44610, Isolated from the Milk of a Manchega Sheep with Subclinical Mastitis.</title>
        <authorList>
            <person name="Ruckert C."/>
            <person name="Albersmeier A."/>
            <person name="Winkler A."/>
            <person name="Tauch A."/>
        </authorList>
    </citation>
    <scope>NUCLEOTIDE SEQUENCE [LARGE SCALE GENOMIC DNA]</scope>
    <source>
        <strain evidence="3 4">DSM 44610</strain>
    </source>
</reference>
<dbReference type="GO" id="GO:0047980">
    <property type="term" value="F:hippurate hydrolase activity"/>
    <property type="evidence" value="ECO:0007669"/>
    <property type="project" value="UniProtKB-EC"/>
</dbReference>
<dbReference type="Gene3D" id="3.30.70.360">
    <property type="match status" value="1"/>
</dbReference>
<dbReference type="EC" id="3.5.1.32" evidence="3"/>
<dbReference type="NCBIfam" id="TIGR01891">
    <property type="entry name" value="amidohydrolases"/>
    <property type="match status" value="1"/>
</dbReference>
<dbReference type="Proteomes" id="UP000033566">
    <property type="component" value="Chromosome"/>
</dbReference>
<dbReference type="EMBL" id="CP011311">
    <property type="protein sequence ID" value="AKE38586.1"/>
    <property type="molecule type" value="Genomic_DNA"/>
</dbReference>
<protein>
    <submittedName>
        <fullName evidence="3">Amidohydrolase</fullName>
        <ecNumber evidence="3">3.5.1.32</ecNumber>
    </submittedName>
</protein>
<dbReference type="Gene3D" id="3.40.630.10">
    <property type="entry name" value="Zn peptidases"/>
    <property type="match status" value="1"/>
</dbReference>
<sequence>MDYSKIKDKQEELYIDLHKHPELSMQEERTRGLIADHLKDLGYEVTEVGGGVVGTLENGDGKTVMLRADFDGLPVKEDTGLDYASTQTMKDSDGNEVPVMHACGHDAHTASLLGMGELMADNQDDWSGTLQLLFQPGEETAEGAQAMVDDGLVDKVAKPDVVLGQHVFALEELAGGVGVRKGPFFSTATSVDVKLYGEGSHGSMPHKSIDPVVLASSIVMRLQTVVSRELSPSEFGVLTVGSIQAGSKANVIPFEATLKVNIRAYSEEIRDKIAASLERIVKAECAASESPRDPEFTYHDEYPLTDNDEEVTEEVLGALTEHFGEERVVGDAPKMTASEDFSIIPDAFEVPYCYWVFGGAPVGEEAPNHSPHFAPTLQPTLQTGTEALLSAALHYLGK</sequence>
<keyword evidence="2" id="KW-0479">Metal-binding</keyword>
<evidence type="ECO:0000256" key="1">
    <source>
        <dbReference type="ARBA" id="ARBA00022801"/>
    </source>
</evidence>
<keyword evidence="2" id="KW-0464">Manganese</keyword>
<dbReference type="InterPro" id="IPR036264">
    <property type="entry name" value="Bact_exopeptidase_dim_dom"/>
</dbReference>
<dbReference type="HOGENOM" id="CLU_023257_6_0_11"/>
<dbReference type="InterPro" id="IPR002933">
    <property type="entry name" value="Peptidase_M20"/>
</dbReference>
<name>A0A0F6TAT9_9CORY</name>
<organism evidence="3 4">
    <name type="scientific">Corynebacterium camporealensis</name>
    <dbReference type="NCBI Taxonomy" id="161896"/>
    <lineage>
        <taxon>Bacteria</taxon>
        <taxon>Bacillati</taxon>
        <taxon>Actinomycetota</taxon>
        <taxon>Actinomycetes</taxon>
        <taxon>Mycobacteriales</taxon>
        <taxon>Corynebacteriaceae</taxon>
        <taxon>Corynebacterium</taxon>
    </lineage>
</organism>
<evidence type="ECO:0000313" key="4">
    <source>
        <dbReference type="Proteomes" id="UP000033566"/>
    </source>
</evidence>
<proteinExistence type="predicted"/>
<dbReference type="KEGG" id="ccj:UL81_03025"/>
<dbReference type="AlphaFoldDB" id="A0A0F6TAT9"/>
<dbReference type="PANTHER" id="PTHR11014">
    <property type="entry name" value="PEPTIDASE M20 FAMILY MEMBER"/>
    <property type="match status" value="1"/>
</dbReference>
<dbReference type="GO" id="GO:0046872">
    <property type="term" value="F:metal ion binding"/>
    <property type="evidence" value="ECO:0007669"/>
    <property type="project" value="UniProtKB-KW"/>
</dbReference>
<feature type="binding site" evidence="2">
    <location>
        <position position="166"/>
    </location>
    <ligand>
        <name>Mn(2+)</name>
        <dbReference type="ChEBI" id="CHEBI:29035"/>
        <label>2</label>
    </ligand>
</feature>
<dbReference type="SUPFAM" id="SSF53187">
    <property type="entry name" value="Zn-dependent exopeptidases"/>
    <property type="match status" value="1"/>
</dbReference>
<evidence type="ECO:0000256" key="2">
    <source>
        <dbReference type="PIRSR" id="PIRSR005962-1"/>
    </source>
</evidence>
<keyword evidence="4" id="KW-1185">Reference proteome</keyword>
<comment type="cofactor">
    <cofactor evidence="2">
        <name>Mn(2+)</name>
        <dbReference type="ChEBI" id="CHEBI:29035"/>
    </cofactor>
    <text evidence="2">The Mn(2+) ion enhances activity.</text>
</comment>
<dbReference type="STRING" id="161896.UL81_03025"/>
<dbReference type="SUPFAM" id="SSF55031">
    <property type="entry name" value="Bacterial exopeptidase dimerisation domain"/>
    <property type="match status" value="1"/>
</dbReference>
<accession>A0A0F6TAT9</accession>
<dbReference type="PANTHER" id="PTHR11014:SF63">
    <property type="entry name" value="METALLOPEPTIDASE, PUTATIVE (AFU_ORTHOLOGUE AFUA_6G09600)-RELATED"/>
    <property type="match status" value="1"/>
</dbReference>
<keyword evidence="1 3" id="KW-0378">Hydrolase</keyword>
<dbReference type="Pfam" id="PF01546">
    <property type="entry name" value="Peptidase_M20"/>
    <property type="match status" value="1"/>
</dbReference>
<feature type="binding site" evidence="2">
    <location>
        <position position="103"/>
    </location>
    <ligand>
        <name>Mn(2+)</name>
        <dbReference type="ChEBI" id="CHEBI:29035"/>
        <label>2</label>
    </ligand>
</feature>
<dbReference type="FunFam" id="3.30.70.360:FF:000001">
    <property type="entry name" value="N-acetyldiaminopimelate deacetylase"/>
    <property type="match status" value="1"/>
</dbReference>
<dbReference type="PATRIC" id="fig|161896.4.peg.596"/>
<dbReference type="OrthoDB" id="9777385at2"/>
<dbReference type="GO" id="GO:0019877">
    <property type="term" value="P:diaminopimelate biosynthetic process"/>
    <property type="evidence" value="ECO:0007669"/>
    <property type="project" value="UniProtKB-ARBA"/>
</dbReference>
<feature type="binding site" evidence="2">
    <location>
        <position position="139"/>
    </location>
    <ligand>
        <name>Mn(2+)</name>
        <dbReference type="ChEBI" id="CHEBI:29035"/>
        <label>2</label>
    </ligand>
</feature>
<feature type="binding site" evidence="2">
    <location>
        <position position="369"/>
    </location>
    <ligand>
        <name>Mn(2+)</name>
        <dbReference type="ChEBI" id="CHEBI:29035"/>
        <label>2</label>
    </ligand>
</feature>
<dbReference type="PIRSF" id="PIRSF005962">
    <property type="entry name" value="Pept_M20D_amidohydro"/>
    <property type="match status" value="1"/>
</dbReference>
<dbReference type="Pfam" id="PF07687">
    <property type="entry name" value="M20_dimer"/>
    <property type="match status" value="1"/>
</dbReference>
<dbReference type="RefSeq" id="WP_035106852.1">
    <property type="nucleotide sequence ID" value="NZ_CP011311.1"/>
</dbReference>
<gene>
    <name evidence="3" type="ORF">UL81_03025</name>
</gene>
<feature type="binding site" evidence="2">
    <location>
        <position position="105"/>
    </location>
    <ligand>
        <name>Mn(2+)</name>
        <dbReference type="ChEBI" id="CHEBI:29035"/>
        <label>2</label>
    </ligand>
</feature>
<dbReference type="GO" id="GO:0050118">
    <property type="term" value="F:N-acetyldiaminopimelate deacetylase activity"/>
    <property type="evidence" value="ECO:0007669"/>
    <property type="project" value="UniProtKB-ARBA"/>
</dbReference>
<dbReference type="InterPro" id="IPR017439">
    <property type="entry name" value="Amidohydrolase"/>
</dbReference>